<feature type="transmembrane region" description="Helical" evidence="1">
    <location>
        <begin position="44"/>
        <end position="63"/>
    </location>
</feature>
<reference evidence="3" key="1">
    <citation type="submission" date="2016-11" db="UniProtKB">
        <authorList>
            <consortium name="WormBaseParasite"/>
        </authorList>
    </citation>
    <scope>IDENTIFICATION</scope>
</reference>
<protein>
    <submittedName>
        <fullName evidence="3">RGS domain-containing protein</fullName>
    </submittedName>
</protein>
<dbReference type="Proteomes" id="UP000095283">
    <property type="component" value="Unplaced"/>
</dbReference>
<keyword evidence="1" id="KW-1133">Transmembrane helix</keyword>
<keyword evidence="2" id="KW-1185">Reference proteome</keyword>
<sequence>MRAEFEKTVLEMFETFIASESPLAINIDHDTRTDIIDRCVRVNYFLFCSSLSLLFFLIFGYIIQLQNLLKFRSIVHQV</sequence>
<name>A0A1I7X0M4_HETBA</name>
<keyword evidence="1" id="KW-0472">Membrane</keyword>
<accession>A0A1I7X0M4</accession>
<dbReference type="Gene3D" id="1.10.167.10">
    <property type="entry name" value="Regulator of G-protein Signalling 4, domain 2"/>
    <property type="match status" value="1"/>
</dbReference>
<dbReference type="WBParaSite" id="Hba_10982">
    <property type="protein sequence ID" value="Hba_10982"/>
    <property type="gene ID" value="Hba_10982"/>
</dbReference>
<dbReference type="SUPFAM" id="SSF48097">
    <property type="entry name" value="Regulator of G-protein signaling, RGS"/>
    <property type="match status" value="1"/>
</dbReference>
<evidence type="ECO:0000313" key="2">
    <source>
        <dbReference type="Proteomes" id="UP000095283"/>
    </source>
</evidence>
<evidence type="ECO:0000313" key="3">
    <source>
        <dbReference type="WBParaSite" id="Hba_10982"/>
    </source>
</evidence>
<keyword evidence="1" id="KW-0812">Transmembrane</keyword>
<dbReference type="InterPro" id="IPR036305">
    <property type="entry name" value="RGS_sf"/>
</dbReference>
<dbReference type="AlphaFoldDB" id="A0A1I7X0M4"/>
<evidence type="ECO:0000256" key="1">
    <source>
        <dbReference type="SAM" id="Phobius"/>
    </source>
</evidence>
<dbReference type="InterPro" id="IPR044926">
    <property type="entry name" value="RGS_subdomain_2"/>
</dbReference>
<proteinExistence type="predicted"/>
<organism evidence="2 3">
    <name type="scientific">Heterorhabditis bacteriophora</name>
    <name type="common">Entomopathogenic nematode worm</name>
    <dbReference type="NCBI Taxonomy" id="37862"/>
    <lineage>
        <taxon>Eukaryota</taxon>
        <taxon>Metazoa</taxon>
        <taxon>Ecdysozoa</taxon>
        <taxon>Nematoda</taxon>
        <taxon>Chromadorea</taxon>
        <taxon>Rhabditida</taxon>
        <taxon>Rhabditina</taxon>
        <taxon>Rhabditomorpha</taxon>
        <taxon>Strongyloidea</taxon>
        <taxon>Heterorhabditidae</taxon>
        <taxon>Heterorhabditis</taxon>
    </lineage>
</organism>